<feature type="domain" description="NTF2-like N-terminal transpeptidase" evidence="4">
    <location>
        <begin position="78"/>
        <end position="185"/>
    </location>
</feature>
<dbReference type="GO" id="GO:0071972">
    <property type="term" value="F:peptidoglycan L,D-transpeptidase activity"/>
    <property type="evidence" value="ECO:0007669"/>
    <property type="project" value="TreeGrafter"/>
</dbReference>
<dbReference type="GO" id="GO:0005886">
    <property type="term" value="C:plasma membrane"/>
    <property type="evidence" value="ECO:0007669"/>
    <property type="project" value="TreeGrafter"/>
</dbReference>
<keyword evidence="2" id="KW-0472">Membrane</keyword>
<reference evidence="5" key="1">
    <citation type="submission" date="2023-02" db="EMBL/GenBank/DDBJ databases">
        <title>Nocardiopsis ansamitocini NBRC 112285.</title>
        <authorList>
            <person name="Ichikawa N."/>
            <person name="Sato H."/>
            <person name="Tonouchi N."/>
        </authorList>
    </citation>
    <scope>NUCLEOTIDE SEQUENCE</scope>
    <source>
        <strain evidence="5">NBRC 112285</strain>
    </source>
</reference>
<dbReference type="Gene3D" id="3.10.450.100">
    <property type="entry name" value="NTF2-like, domain 1"/>
    <property type="match status" value="1"/>
</dbReference>
<dbReference type="GO" id="GO:0071555">
    <property type="term" value="P:cell wall organization"/>
    <property type="evidence" value="ECO:0007669"/>
    <property type="project" value="TreeGrafter"/>
</dbReference>
<keyword evidence="6" id="KW-1185">Reference proteome</keyword>
<dbReference type="Pfam" id="PF05223">
    <property type="entry name" value="MecA_N"/>
    <property type="match status" value="1"/>
</dbReference>
<proteinExistence type="predicted"/>
<dbReference type="SUPFAM" id="SSF54427">
    <property type="entry name" value="NTF2-like"/>
    <property type="match status" value="1"/>
</dbReference>
<organism evidence="5 6">
    <name type="scientific">Nocardiopsis ansamitocini</name>
    <dbReference type="NCBI Taxonomy" id="1670832"/>
    <lineage>
        <taxon>Bacteria</taxon>
        <taxon>Bacillati</taxon>
        <taxon>Actinomycetota</taxon>
        <taxon>Actinomycetes</taxon>
        <taxon>Streptosporangiales</taxon>
        <taxon>Nocardiopsidaceae</taxon>
        <taxon>Nocardiopsis</taxon>
    </lineage>
</organism>
<evidence type="ECO:0000256" key="1">
    <source>
        <dbReference type="SAM" id="MobiDB-lite"/>
    </source>
</evidence>
<dbReference type="Gene3D" id="3.90.1310.10">
    <property type="entry name" value="Penicillin-binding protein 2a (Domain 2)"/>
    <property type="match status" value="1"/>
</dbReference>
<dbReference type="Pfam" id="PF00905">
    <property type="entry name" value="Transpeptidase"/>
    <property type="match status" value="1"/>
</dbReference>
<evidence type="ECO:0000313" key="5">
    <source>
        <dbReference type="EMBL" id="GLU45773.1"/>
    </source>
</evidence>
<sequence length="592" mass="60418">MDDRWTPEGDGAADFPAAAPAGPGFPPPPDTHDSDEPKPAPEPERRSRKGLVIGIVAGVTVLALAGAGVSWYVLSMPKPEETVTGYASAWNSGDYPALAELATGEGVAEAYTAVAENLGVESTSVTTGTVTSDGDTASVPYTVALTLANAGDWSYEGELPLERVDGEWKVAFSPSVIHPQLGQGQTLTRVNQWGDRGQVLAADGSRVDTPENAGSSVGMIVGEVGTASAEDLEDLGPAYAEGDPTGASGIQKSQEARLAGTPTTSIQIVDEGEDAEPDEDAPVVGSIEGTPGQDVTLSIDPAIQSAAGAAISGQGKPTALVAVRPSTGEVLAAVNAPGGFNRAFEGQYPAGSTFKIISYDALLGAGLGTGDTMDCPKVAEVGGWPFKNAGDAEYGDQSVTEAFATSCNTALVQEVAERLDGASLVDAAERFGFNSDLDVGVPTLESSFPTPDSTTLLAAMSIGQGQMLTSPLHMATVPAAVADGSWRSPVLVTDPALPDQPEPTPVPNAEALRPMMRAVVTEGTAKDVGFTGDVHGKSGTAEYGTAEEGEDLPAHGWFVGYEDDVAFAVIVEDGESGSGAAAPLAKKFLDGL</sequence>
<dbReference type="InterPro" id="IPR001460">
    <property type="entry name" value="PCN-bd_Tpept"/>
</dbReference>
<feature type="compositionally biased region" description="Basic and acidic residues" evidence="1">
    <location>
        <begin position="30"/>
        <end position="45"/>
    </location>
</feature>
<dbReference type="RefSeq" id="WP_285756659.1">
    <property type="nucleotide sequence ID" value="NZ_BSQG01000001.1"/>
</dbReference>
<dbReference type="Gene3D" id="3.40.710.10">
    <property type="entry name" value="DD-peptidase/beta-lactamase superfamily"/>
    <property type="match status" value="1"/>
</dbReference>
<feature type="region of interest" description="Disordered" evidence="1">
    <location>
        <begin position="239"/>
        <end position="262"/>
    </location>
</feature>
<protein>
    <recommendedName>
        <fullName evidence="7">Penicillin-binding protein</fullName>
    </recommendedName>
</protein>
<keyword evidence="2" id="KW-1133">Transmembrane helix</keyword>
<name>A0A9W6P2D7_9ACTN</name>
<dbReference type="EMBL" id="BSQG01000001">
    <property type="protein sequence ID" value="GLU45773.1"/>
    <property type="molecule type" value="Genomic_DNA"/>
</dbReference>
<gene>
    <name evidence="5" type="ORF">Nans01_01240</name>
</gene>
<feature type="region of interest" description="Disordered" evidence="1">
    <location>
        <begin position="1"/>
        <end position="47"/>
    </location>
</feature>
<comment type="caution">
    <text evidence="5">The sequence shown here is derived from an EMBL/GenBank/DDBJ whole genome shotgun (WGS) entry which is preliminary data.</text>
</comment>
<dbReference type="PANTHER" id="PTHR30627:SF24">
    <property type="entry name" value="PENICILLIN-BINDING PROTEIN 4B"/>
    <property type="match status" value="1"/>
</dbReference>
<evidence type="ECO:0000259" key="3">
    <source>
        <dbReference type="Pfam" id="PF00905"/>
    </source>
</evidence>
<dbReference type="GO" id="GO:0008658">
    <property type="term" value="F:penicillin binding"/>
    <property type="evidence" value="ECO:0007669"/>
    <property type="project" value="InterPro"/>
</dbReference>
<evidence type="ECO:0008006" key="7">
    <source>
        <dbReference type="Google" id="ProtNLM"/>
    </source>
</evidence>
<evidence type="ECO:0000256" key="2">
    <source>
        <dbReference type="SAM" id="Phobius"/>
    </source>
</evidence>
<dbReference type="SUPFAM" id="SSF56601">
    <property type="entry name" value="beta-lactamase/transpeptidase-like"/>
    <property type="match status" value="1"/>
</dbReference>
<accession>A0A9W6P2D7</accession>
<dbReference type="Proteomes" id="UP001165092">
    <property type="component" value="Unassembled WGS sequence"/>
</dbReference>
<dbReference type="AlphaFoldDB" id="A0A9W6P2D7"/>
<dbReference type="InterPro" id="IPR050515">
    <property type="entry name" value="Beta-lactam/transpept"/>
</dbReference>
<feature type="domain" description="Penicillin-binding protein transpeptidase" evidence="3">
    <location>
        <begin position="319"/>
        <end position="589"/>
    </location>
</feature>
<feature type="transmembrane region" description="Helical" evidence="2">
    <location>
        <begin position="51"/>
        <end position="74"/>
    </location>
</feature>
<evidence type="ECO:0000313" key="6">
    <source>
        <dbReference type="Proteomes" id="UP001165092"/>
    </source>
</evidence>
<dbReference type="InterPro" id="IPR032710">
    <property type="entry name" value="NTF2-like_dom_sf"/>
</dbReference>
<dbReference type="InterPro" id="IPR012338">
    <property type="entry name" value="Beta-lactam/transpept-like"/>
</dbReference>
<dbReference type="PANTHER" id="PTHR30627">
    <property type="entry name" value="PEPTIDOGLYCAN D,D-TRANSPEPTIDASE"/>
    <property type="match status" value="1"/>
</dbReference>
<feature type="compositionally biased region" description="Low complexity" evidence="1">
    <location>
        <begin position="9"/>
        <end position="22"/>
    </location>
</feature>
<dbReference type="InterPro" id="IPR007887">
    <property type="entry name" value="MecA_N"/>
</dbReference>
<dbReference type="GO" id="GO:0046677">
    <property type="term" value="P:response to antibiotic"/>
    <property type="evidence" value="ECO:0007669"/>
    <property type="project" value="InterPro"/>
</dbReference>
<keyword evidence="2" id="KW-0812">Transmembrane</keyword>
<evidence type="ECO:0000259" key="4">
    <source>
        <dbReference type="Pfam" id="PF05223"/>
    </source>
</evidence>